<comment type="caution">
    <text evidence="2">The sequence shown here is derived from an EMBL/GenBank/DDBJ whole genome shotgun (WGS) entry which is preliminary data.</text>
</comment>
<organism evidence="2 3">
    <name type="scientific">Labrys wisconsinensis</name>
    <dbReference type="NCBI Taxonomy" id="425677"/>
    <lineage>
        <taxon>Bacteria</taxon>
        <taxon>Pseudomonadati</taxon>
        <taxon>Pseudomonadota</taxon>
        <taxon>Alphaproteobacteria</taxon>
        <taxon>Hyphomicrobiales</taxon>
        <taxon>Xanthobacteraceae</taxon>
        <taxon>Labrys</taxon>
    </lineage>
</organism>
<reference evidence="2 3" key="1">
    <citation type="submission" date="2023-07" db="EMBL/GenBank/DDBJ databases">
        <title>Genomic Encyclopedia of Type Strains, Phase IV (KMG-IV): sequencing the most valuable type-strain genomes for metagenomic binning, comparative biology and taxonomic classification.</title>
        <authorList>
            <person name="Goeker M."/>
        </authorList>
    </citation>
    <scope>NUCLEOTIDE SEQUENCE [LARGE SCALE GENOMIC DNA]</scope>
    <source>
        <strain evidence="2 3">DSM 19619</strain>
    </source>
</reference>
<protein>
    <submittedName>
        <fullName evidence="2">Uncharacterized protein</fullName>
    </submittedName>
</protein>
<keyword evidence="1" id="KW-0732">Signal</keyword>
<gene>
    <name evidence="2" type="ORF">QO011_004631</name>
</gene>
<dbReference type="RefSeq" id="WP_307277049.1">
    <property type="nucleotide sequence ID" value="NZ_JAUSVX010000009.1"/>
</dbReference>
<evidence type="ECO:0000256" key="1">
    <source>
        <dbReference type="SAM" id="SignalP"/>
    </source>
</evidence>
<accession>A0ABU0JBF5</accession>
<sequence>MLSRLVISAALLAAAVPALAADLPMRDDAANPAMGGAGEGYGDRRPGWRRAGTWSEVEIDCYAEWRRLNPPGAPIRATNSLCDPSYIGSGYGLARPSYYGTLPRLGHTAYGWSGPEGP</sequence>
<keyword evidence="3" id="KW-1185">Reference proteome</keyword>
<proteinExistence type="predicted"/>
<feature type="signal peptide" evidence="1">
    <location>
        <begin position="1"/>
        <end position="20"/>
    </location>
</feature>
<name>A0ABU0JBF5_9HYPH</name>
<dbReference type="EMBL" id="JAUSVX010000009">
    <property type="protein sequence ID" value="MDQ0471606.1"/>
    <property type="molecule type" value="Genomic_DNA"/>
</dbReference>
<dbReference type="Proteomes" id="UP001242480">
    <property type="component" value="Unassembled WGS sequence"/>
</dbReference>
<evidence type="ECO:0000313" key="2">
    <source>
        <dbReference type="EMBL" id="MDQ0471606.1"/>
    </source>
</evidence>
<evidence type="ECO:0000313" key="3">
    <source>
        <dbReference type="Proteomes" id="UP001242480"/>
    </source>
</evidence>
<feature type="chain" id="PRO_5045803043" evidence="1">
    <location>
        <begin position="21"/>
        <end position="118"/>
    </location>
</feature>